<organism evidence="2 3">
    <name type="scientific">Macrolepiota fuliginosa MF-IS2</name>
    <dbReference type="NCBI Taxonomy" id="1400762"/>
    <lineage>
        <taxon>Eukaryota</taxon>
        <taxon>Fungi</taxon>
        <taxon>Dikarya</taxon>
        <taxon>Basidiomycota</taxon>
        <taxon>Agaricomycotina</taxon>
        <taxon>Agaricomycetes</taxon>
        <taxon>Agaricomycetidae</taxon>
        <taxon>Agaricales</taxon>
        <taxon>Agaricineae</taxon>
        <taxon>Agaricaceae</taxon>
        <taxon>Macrolepiota</taxon>
    </lineage>
</organism>
<evidence type="ECO:0000256" key="1">
    <source>
        <dbReference type="SAM" id="MobiDB-lite"/>
    </source>
</evidence>
<evidence type="ECO:0000313" key="3">
    <source>
        <dbReference type="Proteomes" id="UP000807342"/>
    </source>
</evidence>
<sequence length="313" mass="32875">MSPQHGTEIKKQTPRRLFSLEILKSSDSTQVGQQQPSNDSAKNNKTHGLTQAPESASPQVPYKTQCLSSASSLMSFPSHPASIVSNTTSTSASTLVSVPPRLPPCSQTPKPGSRLAFAAKLGFKQVVDHAREAAMDENKKISGRSKGILGCTIWGGRGWGSCVDGTALRDEVSEQQSSGPGSPYTHTFNSTSGLMTASASTSHLASASGGAAQYTNQAPASGLVAGLQDVVIDFAVGRFASLITGGGDDISTKLEEERSLALGAFEVLVKTWPPANEPASAKQCLWCTKEQQRTYHLHNPAVGSLVFLGSLDC</sequence>
<feature type="region of interest" description="Disordered" evidence="1">
    <location>
        <begin position="1"/>
        <end position="62"/>
    </location>
</feature>
<protein>
    <submittedName>
        <fullName evidence="2">Uncharacterized protein</fullName>
    </submittedName>
</protein>
<feature type="compositionally biased region" description="Polar residues" evidence="1">
    <location>
        <begin position="25"/>
        <end position="58"/>
    </location>
</feature>
<keyword evidence="3" id="KW-1185">Reference proteome</keyword>
<evidence type="ECO:0000313" key="2">
    <source>
        <dbReference type="EMBL" id="KAF9440263.1"/>
    </source>
</evidence>
<proteinExistence type="predicted"/>
<accession>A0A9P5WWR5</accession>
<dbReference type="EMBL" id="MU152688">
    <property type="protein sequence ID" value="KAF9440263.1"/>
    <property type="molecule type" value="Genomic_DNA"/>
</dbReference>
<gene>
    <name evidence="2" type="ORF">P691DRAFT_780127</name>
</gene>
<name>A0A9P5WWR5_9AGAR</name>
<dbReference type="Proteomes" id="UP000807342">
    <property type="component" value="Unassembled WGS sequence"/>
</dbReference>
<reference evidence="2" key="1">
    <citation type="submission" date="2020-11" db="EMBL/GenBank/DDBJ databases">
        <authorList>
            <consortium name="DOE Joint Genome Institute"/>
            <person name="Ahrendt S."/>
            <person name="Riley R."/>
            <person name="Andreopoulos W."/>
            <person name="Labutti K."/>
            <person name="Pangilinan J."/>
            <person name="Ruiz-Duenas F.J."/>
            <person name="Barrasa J.M."/>
            <person name="Sanchez-Garcia M."/>
            <person name="Camarero S."/>
            <person name="Miyauchi S."/>
            <person name="Serrano A."/>
            <person name="Linde D."/>
            <person name="Babiker R."/>
            <person name="Drula E."/>
            <person name="Ayuso-Fernandez I."/>
            <person name="Pacheco R."/>
            <person name="Padilla G."/>
            <person name="Ferreira P."/>
            <person name="Barriuso J."/>
            <person name="Kellner H."/>
            <person name="Castanera R."/>
            <person name="Alfaro M."/>
            <person name="Ramirez L."/>
            <person name="Pisabarro A.G."/>
            <person name="Kuo A."/>
            <person name="Tritt A."/>
            <person name="Lipzen A."/>
            <person name="He G."/>
            <person name="Yan M."/>
            <person name="Ng V."/>
            <person name="Cullen D."/>
            <person name="Martin F."/>
            <person name="Rosso M.-N."/>
            <person name="Henrissat B."/>
            <person name="Hibbett D."/>
            <person name="Martinez A.T."/>
            <person name="Grigoriev I.V."/>
        </authorList>
    </citation>
    <scope>NUCLEOTIDE SEQUENCE</scope>
    <source>
        <strain evidence="2">MF-IS2</strain>
    </source>
</reference>
<dbReference type="AlphaFoldDB" id="A0A9P5WWR5"/>
<comment type="caution">
    <text evidence="2">The sequence shown here is derived from an EMBL/GenBank/DDBJ whole genome shotgun (WGS) entry which is preliminary data.</text>
</comment>
<dbReference type="OrthoDB" id="5584001at2759"/>